<evidence type="ECO:0000256" key="2">
    <source>
        <dbReference type="SAM" id="Phobius"/>
    </source>
</evidence>
<organism evidence="3 4">
    <name type="scientific">Aureimonas populi</name>
    <dbReference type="NCBI Taxonomy" id="1701758"/>
    <lineage>
        <taxon>Bacteria</taxon>
        <taxon>Pseudomonadati</taxon>
        <taxon>Pseudomonadota</taxon>
        <taxon>Alphaproteobacteria</taxon>
        <taxon>Hyphomicrobiales</taxon>
        <taxon>Aurantimonadaceae</taxon>
        <taxon>Aureimonas</taxon>
    </lineage>
</organism>
<reference evidence="4" key="1">
    <citation type="journal article" date="2019" name="Int. J. Syst. Evol. Microbiol.">
        <title>The Global Catalogue of Microorganisms (GCM) 10K type strain sequencing project: providing services to taxonomists for standard genome sequencing and annotation.</title>
        <authorList>
            <consortium name="The Broad Institute Genomics Platform"/>
            <consortium name="The Broad Institute Genome Sequencing Center for Infectious Disease"/>
            <person name="Wu L."/>
            <person name="Ma J."/>
        </authorList>
    </citation>
    <scope>NUCLEOTIDE SEQUENCE [LARGE SCALE GENOMIC DNA]</scope>
    <source>
        <strain evidence="4">ZS-35-S2</strain>
    </source>
</reference>
<feature type="region of interest" description="Disordered" evidence="1">
    <location>
        <begin position="40"/>
        <end position="66"/>
    </location>
</feature>
<feature type="compositionally biased region" description="Low complexity" evidence="1">
    <location>
        <begin position="47"/>
        <end position="57"/>
    </location>
</feature>
<dbReference type="RefSeq" id="WP_209736723.1">
    <property type="nucleotide sequence ID" value="NZ_CP072611.1"/>
</dbReference>
<keyword evidence="4" id="KW-1185">Reference proteome</keyword>
<evidence type="ECO:0000313" key="4">
    <source>
        <dbReference type="Proteomes" id="UP001597371"/>
    </source>
</evidence>
<sequence length="66" mass="7218">MQKRRTASVAIRWALLAACLLMAAALIRLFWWDASDGREARETDRMQGAQEPAQGIGAPPPAPAQE</sequence>
<keyword evidence="2" id="KW-0812">Transmembrane</keyword>
<dbReference type="Proteomes" id="UP001597371">
    <property type="component" value="Unassembled WGS sequence"/>
</dbReference>
<name>A0ABW5CK25_9HYPH</name>
<evidence type="ECO:0000313" key="3">
    <source>
        <dbReference type="EMBL" id="MFD2237138.1"/>
    </source>
</evidence>
<protein>
    <submittedName>
        <fullName evidence="3">Uncharacterized protein</fullName>
    </submittedName>
</protein>
<comment type="caution">
    <text evidence="3">The sequence shown here is derived from an EMBL/GenBank/DDBJ whole genome shotgun (WGS) entry which is preliminary data.</text>
</comment>
<accession>A0ABW5CK25</accession>
<keyword evidence="2" id="KW-0472">Membrane</keyword>
<feature type="transmembrane region" description="Helical" evidence="2">
    <location>
        <begin position="12"/>
        <end position="31"/>
    </location>
</feature>
<dbReference type="EMBL" id="JBHUIJ010000006">
    <property type="protein sequence ID" value="MFD2237138.1"/>
    <property type="molecule type" value="Genomic_DNA"/>
</dbReference>
<proteinExistence type="predicted"/>
<gene>
    <name evidence="3" type="ORF">ACFSKQ_06610</name>
</gene>
<keyword evidence="2" id="KW-1133">Transmembrane helix</keyword>
<evidence type="ECO:0000256" key="1">
    <source>
        <dbReference type="SAM" id="MobiDB-lite"/>
    </source>
</evidence>